<dbReference type="AlphaFoldDB" id="A0A914E411"/>
<keyword evidence="2" id="KW-1185">Reference proteome</keyword>
<evidence type="ECO:0000313" key="3">
    <source>
        <dbReference type="WBParaSite" id="ACRNAN_scaffold5397.g21627.t1"/>
    </source>
</evidence>
<accession>A0A914E411</accession>
<feature type="compositionally biased region" description="Pro residues" evidence="1">
    <location>
        <begin position="45"/>
        <end position="56"/>
    </location>
</feature>
<dbReference type="WBParaSite" id="ACRNAN_scaffold5397.g21627.t1">
    <property type="protein sequence ID" value="ACRNAN_scaffold5397.g21627.t1"/>
    <property type="gene ID" value="ACRNAN_scaffold5397.g21627"/>
</dbReference>
<evidence type="ECO:0000256" key="1">
    <source>
        <dbReference type="SAM" id="MobiDB-lite"/>
    </source>
</evidence>
<feature type="compositionally biased region" description="Low complexity" evidence="1">
    <location>
        <begin position="57"/>
        <end position="67"/>
    </location>
</feature>
<evidence type="ECO:0000313" key="2">
    <source>
        <dbReference type="Proteomes" id="UP000887540"/>
    </source>
</evidence>
<dbReference type="Proteomes" id="UP000887540">
    <property type="component" value="Unplaced"/>
</dbReference>
<proteinExistence type="predicted"/>
<sequence>MMYTCRENCVVVDKDVTSEGVVSVFINKTTGIPNGPLPTASPFLPVAPPFLEPQPPETTTTSSEQPSVLRSELTPVWAVGIAIVIAIKTKNEDEKMRDHYDQDSDAACI</sequence>
<protein>
    <submittedName>
        <fullName evidence="3">Uncharacterized protein</fullName>
    </submittedName>
</protein>
<reference evidence="3" key="1">
    <citation type="submission" date="2022-11" db="UniProtKB">
        <authorList>
            <consortium name="WormBaseParasite"/>
        </authorList>
    </citation>
    <scope>IDENTIFICATION</scope>
</reference>
<name>A0A914E411_9BILA</name>
<organism evidence="2 3">
    <name type="scientific">Acrobeloides nanus</name>
    <dbReference type="NCBI Taxonomy" id="290746"/>
    <lineage>
        <taxon>Eukaryota</taxon>
        <taxon>Metazoa</taxon>
        <taxon>Ecdysozoa</taxon>
        <taxon>Nematoda</taxon>
        <taxon>Chromadorea</taxon>
        <taxon>Rhabditida</taxon>
        <taxon>Tylenchina</taxon>
        <taxon>Cephalobomorpha</taxon>
        <taxon>Cephaloboidea</taxon>
        <taxon>Cephalobidae</taxon>
        <taxon>Acrobeloides</taxon>
    </lineage>
</organism>
<feature type="region of interest" description="Disordered" evidence="1">
    <location>
        <begin position="31"/>
        <end position="69"/>
    </location>
</feature>